<feature type="transmembrane region" description="Helical" evidence="1">
    <location>
        <begin position="41"/>
        <end position="64"/>
    </location>
</feature>
<sequence>MTIPARYVAVLRLLAAVLTIVAVTATFLSSAARGTVNPFNFFGFFTIQSNLLAAATLAGTAVLCLQGRRPPPWLDLARAATTAYMVVVGIVYNTLLTNVSGGVALPWANTVLHVILPIYCLVDWLLVADRAAQPWRQLWLVLVYPVLWTTVVLLRGATDGWVPYPFLNPTTGYGSVFVYVLLIAVAFIIAGAAVFGLSRLRLIGAAGAPASGRSRG</sequence>
<dbReference type="Proteomes" id="UP000246722">
    <property type="component" value="Unassembled WGS sequence"/>
</dbReference>
<dbReference type="RefSeq" id="WP_110128173.1">
    <property type="nucleotide sequence ID" value="NZ_QHLY01000012.1"/>
</dbReference>
<comment type="caution">
    <text evidence="2">The sequence shown here is derived from an EMBL/GenBank/DDBJ whole genome shotgun (WGS) entry which is preliminary data.</text>
</comment>
<reference evidence="2 3" key="1">
    <citation type="submission" date="2018-05" db="EMBL/GenBank/DDBJ databases">
        <title>Genetic diversity of glacier-inhabiting Cryobacterium bacteria in China and description of Cryobacterium mengkeensis sp. nov. and Arthrobacter glacialis sp. nov.</title>
        <authorList>
            <person name="Liu Q."/>
            <person name="Xin Y.-H."/>
        </authorList>
    </citation>
    <scope>NUCLEOTIDE SEQUENCE [LARGE SCALE GENOMIC DNA]</scope>
    <source>
        <strain evidence="2 3">SK-1</strain>
    </source>
</reference>
<dbReference type="OrthoDB" id="9809977at2"/>
<keyword evidence="1" id="KW-0812">Transmembrane</keyword>
<gene>
    <name evidence="2" type="ORF">CTB96_18115</name>
</gene>
<feature type="transmembrane region" description="Helical" evidence="1">
    <location>
        <begin position="138"/>
        <end position="156"/>
    </location>
</feature>
<feature type="transmembrane region" description="Helical" evidence="1">
    <location>
        <begin position="76"/>
        <end position="95"/>
    </location>
</feature>
<evidence type="ECO:0000256" key="1">
    <source>
        <dbReference type="SAM" id="Phobius"/>
    </source>
</evidence>
<keyword evidence="1" id="KW-1133">Transmembrane helix</keyword>
<name>A0A317ZWF0_9MICO</name>
<organism evidence="2 3">
    <name type="scientific">Cryobacterium arcticum</name>
    <dbReference type="NCBI Taxonomy" id="670052"/>
    <lineage>
        <taxon>Bacteria</taxon>
        <taxon>Bacillati</taxon>
        <taxon>Actinomycetota</taxon>
        <taxon>Actinomycetes</taxon>
        <taxon>Micrococcales</taxon>
        <taxon>Microbacteriaceae</taxon>
        <taxon>Cryobacterium</taxon>
    </lineage>
</organism>
<feature type="transmembrane region" description="Helical" evidence="1">
    <location>
        <begin position="176"/>
        <end position="197"/>
    </location>
</feature>
<evidence type="ECO:0000313" key="2">
    <source>
        <dbReference type="EMBL" id="PXA68507.1"/>
    </source>
</evidence>
<dbReference type="EMBL" id="QHLY01000012">
    <property type="protein sequence ID" value="PXA68507.1"/>
    <property type="molecule type" value="Genomic_DNA"/>
</dbReference>
<dbReference type="InterPro" id="IPR049713">
    <property type="entry name" value="Pr6Pr-like"/>
</dbReference>
<accession>A0A317ZWF0</accession>
<proteinExistence type="predicted"/>
<feature type="transmembrane region" description="Helical" evidence="1">
    <location>
        <begin position="107"/>
        <end position="126"/>
    </location>
</feature>
<dbReference type="NCBIfam" id="NF038065">
    <property type="entry name" value="Pr6Pr"/>
    <property type="match status" value="1"/>
</dbReference>
<evidence type="ECO:0000313" key="3">
    <source>
        <dbReference type="Proteomes" id="UP000246722"/>
    </source>
</evidence>
<keyword evidence="3" id="KW-1185">Reference proteome</keyword>
<keyword evidence="1" id="KW-0472">Membrane</keyword>
<dbReference type="AlphaFoldDB" id="A0A317ZWF0"/>
<evidence type="ECO:0008006" key="4">
    <source>
        <dbReference type="Google" id="ProtNLM"/>
    </source>
</evidence>
<protein>
    <recommendedName>
        <fullName evidence="4">Integral membrane protein</fullName>
    </recommendedName>
</protein>